<sequence length="92" mass="10184">MLALVCTLVFAAAATFAVGAVFVTMQGRKGQITALLAEYRSLERDREFLVHVTSHEAEAPRAFAAPQLRRTPRRPFKQKDAVRSARSRRAAA</sequence>
<dbReference type="EMBL" id="JRVC01000023">
    <property type="protein sequence ID" value="KHS43258.1"/>
    <property type="molecule type" value="Genomic_DNA"/>
</dbReference>
<dbReference type="RefSeq" id="WP_039337441.1">
    <property type="nucleotide sequence ID" value="NZ_JRVC01000023.1"/>
</dbReference>
<accession>A0A0B9A1N2</accession>
<comment type="caution">
    <text evidence="2">The sequence shown here is derived from an EMBL/GenBank/DDBJ whole genome shotgun (WGS) entry which is preliminary data.</text>
</comment>
<gene>
    <name evidence="2" type="ORF">NJ75_03889</name>
</gene>
<evidence type="ECO:0000313" key="3">
    <source>
        <dbReference type="Proteomes" id="UP000031338"/>
    </source>
</evidence>
<reference evidence="2 3" key="1">
    <citation type="submission" date="2014-10" db="EMBL/GenBank/DDBJ databases">
        <title>Draft genome sequence of Novosphingobium subterraneum DSM 12447.</title>
        <authorList>
            <person name="Gan H.M."/>
            <person name="Gan H.Y."/>
            <person name="Savka M.A."/>
        </authorList>
    </citation>
    <scope>NUCLEOTIDE SEQUENCE [LARGE SCALE GENOMIC DNA]</scope>
    <source>
        <strain evidence="2 3">DSM 12447</strain>
    </source>
</reference>
<feature type="region of interest" description="Disordered" evidence="1">
    <location>
        <begin position="61"/>
        <end position="92"/>
    </location>
</feature>
<dbReference type="Proteomes" id="UP000031338">
    <property type="component" value="Unassembled WGS sequence"/>
</dbReference>
<proteinExistence type="predicted"/>
<dbReference type="AlphaFoldDB" id="A0A0B9A1N2"/>
<name>A0A0B9A1N2_9SPHN</name>
<evidence type="ECO:0000313" key="2">
    <source>
        <dbReference type="EMBL" id="KHS43258.1"/>
    </source>
</evidence>
<keyword evidence="3" id="KW-1185">Reference proteome</keyword>
<evidence type="ECO:0000256" key="1">
    <source>
        <dbReference type="SAM" id="MobiDB-lite"/>
    </source>
</evidence>
<organism evidence="2 3">
    <name type="scientific">Novosphingobium subterraneum</name>
    <dbReference type="NCBI Taxonomy" id="48936"/>
    <lineage>
        <taxon>Bacteria</taxon>
        <taxon>Pseudomonadati</taxon>
        <taxon>Pseudomonadota</taxon>
        <taxon>Alphaproteobacteria</taxon>
        <taxon>Sphingomonadales</taxon>
        <taxon>Sphingomonadaceae</taxon>
        <taxon>Novosphingobium</taxon>
    </lineage>
</organism>
<protein>
    <submittedName>
        <fullName evidence="2">Uncharacterized protein</fullName>
    </submittedName>
</protein>